<feature type="domain" description="Neprosin PEP catalytic" evidence="1">
    <location>
        <begin position="1"/>
        <end position="138"/>
    </location>
</feature>
<dbReference type="InterPro" id="IPR053168">
    <property type="entry name" value="Glutamic_endopeptidase"/>
</dbReference>
<name>A0A7J6GQX8_CANSA</name>
<comment type="caution">
    <text evidence="2">The sequence shown here is derived from an EMBL/GenBank/DDBJ whole genome shotgun (WGS) entry which is preliminary data.</text>
</comment>
<dbReference type="Pfam" id="PF03080">
    <property type="entry name" value="Neprosin"/>
    <property type="match status" value="1"/>
</dbReference>
<dbReference type="PANTHER" id="PTHR31589:SF223">
    <property type="entry name" value="PROTEIN, PUTATIVE (DUF239)-RELATED"/>
    <property type="match status" value="1"/>
</dbReference>
<dbReference type="PANTHER" id="PTHR31589">
    <property type="entry name" value="PROTEIN, PUTATIVE (DUF239)-RELATED-RELATED"/>
    <property type="match status" value="1"/>
</dbReference>
<sequence length="138" mass="16044">MVGVEERAKVVAMIVDQANENWWIEYGKSSIQIRFWPERIFSALNINLASYIEWSGEAYSLLGQPNPEMGNRFLTIEDQKKKDSFIEQMTTIEESHIQIIFDNAEVFSDAKNLYSVDDWKIRSGYGHIMSFRDLNIGQ</sequence>
<proteinExistence type="predicted"/>
<dbReference type="InterPro" id="IPR004314">
    <property type="entry name" value="Neprosin"/>
</dbReference>
<accession>A0A7J6GQX8</accession>
<gene>
    <name evidence="2" type="ORF">G4B88_026494</name>
</gene>
<protein>
    <recommendedName>
        <fullName evidence="1">Neprosin PEP catalytic domain-containing protein</fullName>
    </recommendedName>
</protein>
<dbReference type="Proteomes" id="UP000583929">
    <property type="component" value="Unassembled WGS sequence"/>
</dbReference>
<dbReference type="PROSITE" id="PS52045">
    <property type="entry name" value="NEPROSIN_PEP_CD"/>
    <property type="match status" value="1"/>
</dbReference>
<keyword evidence="3" id="KW-1185">Reference proteome</keyword>
<evidence type="ECO:0000313" key="3">
    <source>
        <dbReference type="Proteomes" id="UP000583929"/>
    </source>
</evidence>
<dbReference type="EMBL" id="JAATIQ010000086">
    <property type="protein sequence ID" value="KAF4385211.1"/>
    <property type="molecule type" value="Genomic_DNA"/>
</dbReference>
<organism evidence="2 3">
    <name type="scientific">Cannabis sativa</name>
    <name type="common">Hemp</name>
    <name type="synonym">Marijuana</name>
    <dbReference type="NCBI Taxonomy" id="3483"/>
    <lineage>
        <taxon>Eukaryota</taxon>
        <taxon>Viridiplantae</taxon>
        <taxon>Streptophyta</taxon>
        <taxon>Embryophyta</taxon>
        <taxon>Tracheophyta</taxon>
        <taxon>Spermatophyta</taxon>
        <taxon>Magnoliopsida</taxon>
        <taxon>eudicotyledons</taxon>
        <taxon>Gunneridae</taxon>
        <taxon>Pentapetalae</taxon>
        <taxon>rosids</taxon>
        <taxon>fabids</taxon>
        <taxon>Rosales</taxon>
        <taxon>Cannabaceae</taxon>
        <taxon>Cannabis</taxon>
    </lineage>
</organism>
<evidence type="ECO:0000313" key="2">
    <source>
        <dbReference type="EMBL" id="KAF4385211.1"/>
    </source>
</evidence>
<dbReference type="AlphaFoldDB" id="A0A7J6GQX8"/>
<evidence type="ECO:0000259" key="1">
    <source>
        <dbReference type="PROSITE" id="PS52045"/>
    </source>
</evidence>
<reference evidence="2 3" key="1">
    <citation type="journal article" date="2020" name="bioRxiv">
        <title>Sequence and annotation of 42 cannabis genomes reveals extensive copy number variation in cannabinoid synthesis and pathogen resistance genes.</title>
        <authorList>
            <person name="Mckernan K.J."/>
            <person name="Helbert Y."/>
            <person name="Kane L.T."/>
            <person name="Ebling H."/>
            <person name="Zhang L."/>
            <person name="Liu B."/>
            <person name="Eaton Z."/>
            <person name="Mclaughlin S."/>
            <person name="Kingan S."/>
            <person name="Baybayan P."/>
            <person name="Concepcion G."/>
            <person name="Jordan M."/>
            <person name="Riva A."/>
            <person name="Barbazuk W."/>
            <person name="Harkins T."/>
        </authorList>
    </citation>
    <scope>NUCLEOTIDE SEQUENCE [LARGE SCALE GENOMIC DNA]</scope>
    <source>
        <strain evidence="3">cv. Jamaican Lion 4</strain>
        <tissue evidence="2">Leaf</tissue>
    </source>
</reference>